<reference evidence="2" key="2">
    <citation type="submission" date="2020-04" db="EMBL/GenBank/DDBJ databases">
        <authorList>
            <consortium name="NCBI Genome Project"/>
        </authorList>
    </citation>
    <scope>NUCLEOTIDE SEQUENCE</scope>
    <source>
        <strain evidence="2">CBS 342.82</strain>
    </source>
</reference>
<evidence type="ECO:0000313" key="1">
    <source>
        <dbReference type="Proteomes" id="UP000504637"/>
    </source>
</evidence>
<accession>A0A6J3LZT4</accession>
<reference evidence="2" key="3">
    <citation type="submission" date="2025-08" db="UniProtKB">
        <authorList>
            <consortium name="RefSeq"/>
        </authorList>
    </citation>
    <scope>IDENTIFICATION</scope>
    <source>
        <strain evidence="2">CBS 342.82</strain>
    </source>
</reference>
<sequence>MTILTCSPVIITAGSGEVLFRTSLMHVIHTRSWLGGCVAVHSHRVILLFIAVQISRGFSLHTSRAFEHEGCTTRVSAGKKNIVMPSSCSPITDVRPADIRAAGRMRLALSTQNLLLPTKPLVTGKASCCVILRTCEGTVGPQVVSKFIRLTYVRVCVTRIWLRAVICEHGWDAHDVGENCWTRGCRAQSSPMPFN</sequence>
<protein>
    <submittedName>
        <fullName evidence="2">Uncharacterized protein</fullName>
    </submittedName>
</protein>
<organism evidence="2">
    <name type="scientific">Dissoconium aciculare CBS 342.82</name>
    <dbReference type="NCBI Taxonomy" id="1314786"/>
    <lineage>
        <taxon>Eukaryota</taxon>
        <taxon>Fungi</taxon>
        <taxon>Dikarya</taxon>
        <taxon>Ascomycota</taxon>
        <taxon>Pezizomycotina</taxon>
        <taxon>Dothideomycetes</taxon>
        <taxon>Dothideomycetidae</taxon>
        <taxon>Mycosphaerellales</taxon>
        <taxon>Dissoconiaceae</taxon>
        <taxon>Dissoconium</taxon>
    </lineage>
</organism>
<evidence type="ECO:0000313" key="2">
    <source>
        <dbReference type="RefSeq" id="XP_033458209.1"/>
    </source>
</evidence>
<reference evidence="2" key="1">
    <citation type="submission" date="2020-01" db="EMBL/GenBank/DDBJ databases">
        <authorList>
            <consortium name="DOE Joint Genome Institute"/>
            <person name="Haridas S."/>
            <person name="Albert R."/>
            <person name="Binder M."/>
            <person name="Bloem J."/>
            <person name="Labutti K."/>
            <person name="Salamov A."/>
            <person name="Andreopoulos B."/>
            <person name="Baker S.E."/>
            <person name="Barry K."/>
            <person name="Bills G."/>
            <person name="Bluhm B.H."/>
            <person name="Cannon C."/>
            <person name="Castanera R."/>
            <person name="Culley D.E."/>
            <person name="Daum C."/>
            <person name="Ezra D."/>
            <person name="Gonzalez J.B."/>
            <person name="Henrissat B."/>
            <person name="Kuo A."/>
            <person name="Liang C."/>
            <person name="Lipzen A."/>
            <person name="Lutzoni F."/>
            <person name="Magnuson J."/>
            <person name="Mondo S."/>
            <person name="Nolan M."/>
            <person name="Ohm R."/>
            <person name="Pangilinan J."/>
            <person name="Park H.-J."/>
            <person name="Ramirez L."/>
            <person name="Alfaro M."/>
            <person name="Sun H."/>
            <person name="Tritt A."/>
            <person name="Yoshinaga Y."/>
            <person name="Zwiers L.-H."/>
            <person name="Turgeon B.G."/>
            <person name="Goodwin S.B."/>
            <person name="Spatafora J.W."/>
            <person name="Crous P.W."/>
            <person name="Grigoriev I.V."/>
        </authorList>
    </citation>
    <scope>NUCLEOTIDE SEQUENCE</scope>
    <source>
        <strain evidence="2">CBS 342.82</strain>
    </source>
</reference>
<dbReference type="Proteomes" id="UP000504637">
    <property type="component" value="Unplaced"/>
</dbReference>
<dbReference type="AlphaFoldDB" id="A0A6J3LZT4"/>
<gene>
    <name evidence="2" type="ORF">K489DRAFT_267947</name>
</gene>
<keyword evidence="1" id="KW-1185">Reference proteome</keyword>
<dbReference type="GeneID" id="54357891"/>
<proteinExistence type="predicted"/>
<name>A0A6J3LZT4_9PEZI</name>
<dbReference type="RefSeq" id="XP_033458209.1">
    <property type="nucleotide sequence ID" value="XM_033600091.1"/>
</dbReference>